<feature type="domain" description="GP-PDE" evidence="1">
    <location>
        <begin position="2"/>
        <end position="238"/>
    </location>
</feature>
<accession>A0ABW2NNS0</accession>
<evidence type="ECO:0000259" key="1">
    <source>
        <dbReference type="PROSITE" id="PS51704"/>
    </source>
</evidence>
<keyword evidence="3" id="KW-1185">Reference proteome</keyword>
<dbReference type="PROSITE" id="PS50007">
    <property type="entry name" value="PIPLC_X_DOMAIN"/>
    <property type="match status" value="1"/>
</dbReference>
<organism evidence="2 3">
    <name type="scientific">Fictibacillus iocasae</name>
    <dbReference type="NCBI Taxonomy" id="2715437"/>
    <lineage>
        <taxon>Bacteria</taxon>
        <taxon>Bacillati</taxon>
        <taxon>Bacillota</taxon>
        <taxon>Bacilli</taxon>
        <taxon>Bacillales</taxon>
        <taxon>Fictibacillaceae</taxon>
        <taxon>Fictibacillus</taxon>
    </lineage>
</organism>
<sequence length="248" mass="28400">MTLIFSHRGASREAPENTMSAFKKALEWGAEGIEMDVQLSKDGTPVIIHDEVLKRTTGAKGSVCDYRANELRKLDAGSWFHPDYAGETIPLLEEFLSWCAATPLQINIELKNNIIPYEGLEQKVLDLVRHYGLSERVTLSSFNHYSIKTLRTLDEHIDLAPLYSSGLFEPWHYARFLGARSAHPYYKTLFPEILQGYKIAGINVRPYTVNSKKWLSYFFKWQTDAVITDDLQTAIELRQRMKDAARVL</sequence>
<protein>
    <submittedName>
        <fullName evidence="2">Glycerophosphodiester phosphodiesterase</fullName>
    </submittedName>
</protein>
<dbReference type="Gene3D" id="3.20.20.190">
    <property type="entry name" value="Phosphatidylinositol (PI) phosphodiesterase"/>
    <property type="match status" value="1"/>
</dbReference>
<dbReference type="InterPro" id="IPR030395">
    <property type="entry name" value="GP_PDE_dom"/>
</dbReference>
<name>A0ABW2NNS0_9BACL</name>
<proteinExistence type="predicted"/>
<dbReference type="EMBL" id="JBHTCP010000011">
    <property type="protein sequence ID" value="MFC7371141.1"/>
    <property type="molecule type" value="Genomic_DNA"/>
</dbReference>
<reference evidence="3" key="1">
    <citation type="journal article" date="2019" name="Int. J. Syst. Evol. Microbiol.">
        <title>The Global Catalogue of Microorganisms (GCM) 10K type strain sequencing project: providing services to taxonomists for standard genome sequencing and annotation.</title>
        <authorList>
            <consortium name="The Broad Institute Genomics Platform"/>
            <consortium name="The Broad Institute Genome Sequencing Center for Infectious Disease"/>
            <person name="Wu L."/>
            <person name="Ma J."/>
        </authorList>
    </citation>
    <scope>NUCLEOTIDE SEQUENCE [LARGE SCALE GENOMIC DNA]</scope>
    <source>
        <strain evidence="3">NBRC 106396</strain>
    </source>
</reference>
<dbReference type="RefSeq" id="WP_379747425.1">
    <property type="nucleotide sequence ID" value="NZ_JBHTCP010000011.1"/>
</dbReference>
<dbReference type="SUPFAM" id="SSF51695">
    <property type="entry name" value="PLC-like phosphodiesterases"/>
    <property type="match status" value="1"/>
</dbReference>
<dbReference type="PROSITE" id="PS51704">
    <property type="entry name" value="GP_PDE"/>
    <property type="match status" value="1"/>
</dbReference>
<dbReference type="PANTHER" id="PTHR46211">
    <property type="entry name" value="GLYCEROPHOSPHORYL DIESTER PHOSPHODIESTERASE"/>
    <property type="match status" value="1"/>
</dbReference>
<dbReference type="CDD" id="cd08563">
    <property type="entry name" value="GDPD_TtGDE_like"/>
    <property type="match status" value="1"/>
</dbReference>
<dbReference type="Proteomes" id="UP001596549">
    <property type="component" value="Unassembled WGS sequence"/>
</dbReference>
<evidence type="ECO:0000313" key="3">
    <source>
        <dbReference type="Proteomes" id="UP001596549"/>
    </source>
</evidence>
<comment type="caution">
    <text evidence="2">The sequence shown here is derived from an EMBL/GenBank/DDBJ whole genome shotgun (WGS) entry which is preliminary data.</text>
</comment>
<dbReference type="Pfam" id="PF03009">
    <property type="entry name" value="GDPD"/>
    <property type="match status" value="1"/>
</dbReference>
<gene>
    <name evidence="2" type="ORF">ACFQPF_05590</name>
</gene>
<dbReference type="InterPro" id="IPR017946">
    <property type="entry name" value="PLC-like_Pdiesterase_TIM-brl"/>
</dbReference>
<dbReference type="PANTHER" id="PTHR46211:SF1">
    <property type="entry name" value="GLYCEROPHOSPHODIESTER PHOSPHODIESTERASE, CYTOPLASMIC"/>
    <property type="match status" value="1"/>
</dbReference>
<evidence type="ECO:0000313" key="2">
    <source>
        <dbReference type="EMBL" id="MFC7371141.1"/>
    </source>
</evidence>